<feature type="transmembrane region" description="Helical" evidence="6">
    <location>
        <begin position="132"/>
        <end position="157"/>
    </location>
</feature>
<evidence type="ECO:0000313" key="9">
    <source>
        <dbReference type="Proteomes" id="UP000000329"/>
    </source>
</evidence>
<feature type="transmembrane region" description="Helical" evidence="6">
    <location>
        <begin position="291"/>
        <end position="311"/>
    </location>
</feature>
<feature type="transmembrane region" description="Helical" evidence="6">
    <location>
        <begin position="169"/>
        <end position="192"/>
    </location>
</feature>
<comment type="subcellular location">
    <subcellularLocation>
        <location evidence="1">Cell membrane</location>
        <topology evidence="1">Multi-pass membrane protein</topology>
    </subcellularLocation>
</comment>
<organism evidence="8 9">
    <name type="scientific">Herbaspirillum seropedicae (strain SmR1)</name>
    <dbReference type="NCBI Taxonomy" id="757424"/>
    <lineage>
        <taxon>Bacteria</taxon>
        <taxon>Pseudomonadati</taxon>
        <taxon>Pseudomonadota</taxon>
        <taxon>Betaproteobacteria</taxon>
        <taxon>Burkholderiales</taxon>
        <taxon>Oxalobacteraceae</taxon>
        <taxon>Herbaspirillum</taxon>
    </lineage>
</organism>
<dbReference type="Proteomes" id="UP000000329">
    <property type="component" value="Chromosome"/>
</dbReference>
<dbReference type="EMBL" id="CP002039">
    <property type="protein sequence ID" value="ADJ63717.1"/>
    <property type="molecule type" value="Genomic_DNA"/>
</dbReference>
<evidence type="ECO:0000256" key="6">
    <source>
        <dbReference type="SAM" id="Phobius"/>
    </source>
</evidence>
<evidence type="ECO:0000256" key="2">
    <source>
        <dbReference type="ARBA" id="ARBA00022475"/>
    </source>
</evidence>
<keyword evidence="2" id="KW-1003">Cell membrane</keyword>
<feature type="transmembrane region" description="Helical" evidence="6">
    <location>
        <begin position="37"/>
        <end position="70"/>
    </location>
</feature>
<dbReference type="AlphaFoldDB" id="D8IU55"/>
<dbReference type="STRING" id="757424.Hsero_2218"/>
<keyword evidence="5 6" id="KW-0472">Membrane</keyword>
<dbReference type="eggNOG" id="COG3447">
    <property type="taxonomic scope" value="Bacteria"/>
</dbReference>
<dbReference type="Gene3D" id="3.30.450.20">
    <property type="entry name" value="PAS domain"/>
    <property type="match status" value="1"/>
</dbReference>
<sequence>MLYGLLECRPILPPTQPAINRIVQSNELAAPLAWAAAYFLAGLACLHLHGAIFAGGHVWLPAGITVAALWLTPLPRWFALLVLIIAAQVGLGALEQRELWRVLLLAFNETGVAAVAVALLHRRPRPLSGLAFVRALLLVAGGASVASALLGAGWQQVTQGLPFASSLRLWIFSELVGILLVTPALLLCVPGARAHPRGLARGEFLIGLACLAGMLATTYLSFNSDLDRRLLDVEFATSYLPLLLLAVLTLAWGARSGAWAALLLALLAMVYDARGGGPFVKLVQLHASNALLELQVYLGVAALLALFVGAFKTRRGQQLDEAERSRRELHLALAASRQVAYVFDVQTRCFTWQGDVAGVLGVPTAAAQTLDQVLALVSPLDQARLRQRWLDGEDPARVVQMPVRLQDGSAVLDRSRPLPRSRDAGPRVGGVWLIDPAD</sequence>
<evidence type="ECO:0000256" key="5">
    <source>
        <dbReference type="ARBA" id="ARBA00023136"/>
    </source>
</evidence>
<evidence type="ECO:0000256" key="1">
    <source>
        <dbReference type="ARBA" id="ARBA00004651"/>
    </source>
</evidence>
<evidence type="ECO:0000256" key="4">
    <source>
        <dbReference type="ARBA" id="ARBA00022989"/>
    </source>
</evidence>
<feature type="transmembrane region" description="Helical" evidence="6">
    <location>
        <begin position="242"/>
        <end position="270"/>
    </location>
</feature>
<feature type="transmembrane region" description="Helical" evidence="6">
    <location>
        <begin position="100"/>
        <end position="120"/>
    </location>
</feature>
<protein>
    <submittedName>
        <fullName evidence="8">Transmembrane protein</fullName>
    </submittedName>
</protein>
<evidence type="ECO:0000256" key="3">
    <source>
        <dbReference type="ARBA" id="ARBA00022692"/>
    </source>
</evidence>
<dbReference type="KEGG" id="hse:Hsero_2218"/>
<dbReference type="InterPro" id="IPR007895">
    <property type="entry name" value="MASE1"/>
</dbReference>
<reference evidence="8 9" key="1">
    <citation type="submission" date="2010-04" db="EMBL/GenBank/DDBJ databases">
        <title>The genome of Herbaspirillum seropedicae SmR1, an endophytic, nitrogen-fixing, plant-growth promoting beta-Proteobacteria.</title>
        <authorList>
            <person name="Pedrosa F.O."/>
            <person name="Monteiro R.A."/>
            <person name="Wassem R."/>
            <person name="Cruz L.M."/>
            <person name="Ayub R.A."/>
            <person name="Colauto N.B."/>
            <person name="Fernandez M.A."/>
            <person name="Fungaro M.H.P."/>
            <person name="Grisard E.C."/>
            <person name="Hungria M."/>
            <person name="Madeira H.M.F."/>
            <person name="Nodari R.O."/>
            <person name="Osaku C.A."/>
            <person name="Petzl-Erler M.L."/>
            <person name="Terenzi H."/>
            <person name="Vieira L.G.E."/>
            <person name="Almeida M.I.M."/>
            <person name="Alves L.R."/>
            <person name="Arantes O.M.N."/>
            <person name="Balsanelli E."/>
            <person name="Barcellos F.G."/>
            <person name="Baura V.A."/>
            <person name="Binde D.R."/>
            <person name="Campo R.J."/>
            <person name="Chubatsu L.S."/>
            <person name="Chueire L.M.O."/>
            <person name="Ciferri R.R."/>
            <person name="Correa L.C."/>
            <person name="da Conceicao Silva J.L."/>
            <person name="Dabul A.N.G."/>
            <person name="Dambros B.P."/>
            <person name="Faoro H."/>
            <person name="Favetti A."/>
            <person name="Friedermann G."/>
            <person name="Furlaneto M.C."/>
            <person name="Gasques L.S."/>
            <person name="Gimenes C.C.T."/>
            <person name="Gioppo N.M.R."/>
            <person name="Glienke-Blanco C."/>
            <person name="Godoy L.P."/>
            <person name="Guerra M.P."/>
            <person name="Karp S."/>
            <person name="Kava-Cordeiro V."/>
            <person name="Margarido V.P."/>
            <person name="Mathioni S.M."/>
            <person name="Menck-Soares M.A."/>
            <person name="Murace N.K."/>
            <person name="Nicolas M.F."/>
            <person name="Oliveira C.E.C."/>
            <person name="Pagnan N.A.B."/>
            <person name="Pamphile J.A."/>
            <person name="Patussi E.V."/>
            <person name="Pereira L.F.P."/>
            <person name="Pereira-Ferrari L."/>
            <person name="Pinto F.G.S."/>
            <person name="Precoma C."/>
            <person name="Prioli A.J."/>
            <person name="Prioli S.M.A.P."/>
            <person name="Raittz R.T."/>
            <person name="Ramos H.J.O."/>
            <person name="Ribeiro E.M.S.F."/>
            <person name="Rigo L.U."/>
            <person name="Rocha C.L.M.S.C."/>
            <person name="Rocha S.N."/>
            <person name="Santos K."/>
            <person name="Satori D."/>
            <person name="Silva A.G."/>
            <person name="Simao R.C.G."/>
            <person name="Soares M.A.M."/>
            <person name="Souza E.M."/>
            <person name="Steffens M.B.R."/>
            <person name="Steindel M."/>
            <person name="Tadra-Sfeir M.Z."/>
            <person name="Takahashi E.K."/>
            <person name="Torres R.A."/>
            <person name="Valle J.S."/>
            <person name="Vernal J.I."/>
            <person name="Vilas-Boas L.A."/>
            <person name="Watanabe M.A.E."/>
            <person name="Weiss V.A."/>
            <person name="Yates M.A."/>
            <person name="Souza E.M."/>
        </authorList>
    </citation>
    <scope>NUCLEOTIDE SEQUENCE [LARGE SCALE GENOMIC DNA]</scope>
    <source>
        <strain evidence="8 9">SmR1</strain>
    </source>
</reference>
<keyword evidence="3 6" id="KW-0812">Transmembrane</keyword>
<dbReference type="GO" id="GO:0005886">
    <property type="term" value="C:plasma membrane"/>
    <property type="evidence" value="ECO:0007669"/>
    <property type="project" value="UniProtKB-SubCell"/>
</dbReference>
<feature type="transmembrane region" description="Helical" evidence="6">
    <location>
        <begin position="77"/>
        <end position="94"/>
    </location>
</feature>
<keyword evidence="4 6" id="KW-1133">Transmembrane helix</keyword>
<dbReference type="HOGENOM" id="CLU_642312_0_0_4"/>
<proteinExistence type="predicted"/>
<dbReference type="Pfam" id="PF05231">
    <property type="entry name" value="MASE1"/>
    <property type="match status" value="1"/>
</dbReference>
<keyword evidence="9" id="KW-1185">Reference proteome</keyword>
<evidence type="ECO:0000313" key="8">
    <source>
        <dbReference type="EMBL" id="ADJ63717.1"/>
    </source>
</evidence>
<evidence type="ECO:0000259" key="7">
    <source>
        <dbReference type="Pfam" id="PF05231"/>
    </source>
</evidence>
<feature type="domain" description="MASE1" evidence="7">
    <location>
        <begin position="32"/>
        <end position="315"/>
    </location>
</feature>
<name>D8IU55_HERSS</name>
<gene>
    <name evidence="8" type="ordered locus">Hsero_2218</name>
</gene>
<feature type="transmembrane region" description="Helical" evidence="6">
    <location>
        <begin position="204"/>
        <end position="222"/>
    </location>
</feature>
<accession>D8IU55</accession>